<proteinExistence type="predicted"/>
<name>A0A0F2MGQ3_SPOSC</name>
<dbReference type="VEuPathDB" id="FungiDB:SPSK_01876"/>
<dbReference type="OrthoDB" id="5353914at2759"/>
<sequence length="218" mass="23388">MSTNEQISFLPACIKHTSNGGKIDFAAVATDLNIPTKNAAAKRYERLKKRAQATDFGTCNATIEAKAEGNESDNKSLAATSNTATKPKRRAPVKPRANRKDKADGVAYPSNADDTTISNDVYSSPLSVKRKRESANDALSNPSDADYESACEDSATEYYGSQFVAVNDMPNRDPVAKRAKAQKTTAAIKLESEADVKDIAEAALAEVKSEGHEIDQGI</sequence>
<feature type="compositionally biased region" description="Polar residues" evidence="1">
    <location>
        <begin position="75"/>
        <end position="85"/>
    </location>
</feature>
<reference evidence="3 4" key="1">
    <citation type="journal article" date="2014" name="BMC Genomics">
        <title>Comparative genomics of the major fungal agents of human and animal Sporotrichosis: Sporothrix schenckii and Sporothrix brasiliensis.</title>
        <authorList>
            <person name="Teixeira M.M."/>
            <person name="de Almeida L.G."/>
            <person name="Kubitschek-Barreira P."/>
            <person name="Alves F.L."/>
            <person name="Kioshima E.S."/>
            <person name="Abadio A.K."/>
            <person name="Fernandes L."/>
            <person name="Derengowski L.S."/>
            <person name="Ferreira K.S."/>
            <person name="Souza R.C."/>
            <person name="Ruiz J.C."/>
            <person name="de Andrade N.C."/>
            <person name="Paes H.C."/>
            <person name="Nicola A.M."/>
            <person name="Albuquerque P."/>
            <person name="Gerber A.L."/>
            <person name="Martins V.P."/>
            <person name="Peconick L.D."/>
            <person name="Neto A.V."/>
            <person name="Chaucanez C.B."/>
            <person name="Silva P.A."/>
            <person name="Cunha O.L."/>
            <person name="de Oliveira F.F."/>
            <person name="dos Santos T.C."/>
            <person name="Barros A.L."/>
            <person name="Soares M.A."/>
            <person name="de Oliveira L.M."/>
            <person name="Marini M.M."/>
            <person name="Villalobos-Duno H."/>
            <person name="Cunha M.M."/>
            <person name="de Hoog S."/>
            <person name="da Silveira J.F."/>
            <person name="Henrissat B."/>
            <person name="Nino-Vega G.A."/>
            <person name="Cisalpino P.S."/>
            <person name="Mora-Montes H.M."/>
            <person name="Almeida S.R."/>
            <person name="Stajich J.E."/>
            <person name="Lopes-Bezerra L.M."/>
            <person name="Vasconcelos A.T."/>
            <person name="Felipe M.S."/>
        </authorList>
    </citation>
    <scope>NUCLEOTIDE SEQUENCE [LARGE SCALE GENOMIC DNA]</scope>
    <source>
        <strain evidence="3 4">1099-18</strain>
    </source>
</reference>
<protein>
    <recommendedName>
        <fullName evidence="2">Myb-like DNA-binding domain-containing protein</fullName>
    </recommendedName>
</protein>
<feature type="compositionally biased region" description="Polar residues" evidence="1">
    <location>
        <begin position="112"/>
        <end position="126"/>
    </location>
</feature>
<dbReference type="KEGG" id="ssck:SPSK_01876"/>
<comment type="caution">
    <text evidence="3">The sequence shown here is derived from an EMBL/GenBank/DDBJ whole genome shotgun (WGS) entry which is preliminary data.</text>
</comment>
<accession>A0A0F2MGQ3</accession>
<dbReference type="AlphaFoldDB" id="A0A0F2MGQ3"/>
<feature type="region of interest" description="Disordered" evidence="1">
    <location>
        <begin position="67"/>
        <end position="147"/>
    </location>
</feature>
<evidence type="ECO:0000259" key="2">
    <source>
        <dbReference type="Pfam" id="PF22980"/>
    </source>
</evidence>
<feature type="domain" description="Myb-like DNA-binding" evidence="2">
    <location>
        <begin position="4"/>
        <end position="50"/>
    </location>
</feature>
<evidence type="ECO:0000313" key="4">
    <source>
        <dbReference type="Proteomes" id="UP000033710"/>
    </source>
</evidence>
<dbReference type="InterPro" id="IPR054505">
    <property type="entry name" value="Myb_DNA-bind_8"/>
</dbReference>
<organism evidence="3 4">
    <name type="scientific">Sporothrix schenckii 1099-18</name>
    <dbReference type="NCBI Taxonomy" id="1397361"/>
    <lineage>
        <taxon>Eukaryota</taxon>
        <taxon>Fungi</taxon>
        <taxon>Dikarya</taxon>
        <taxon>Ascomycota</taxon>
        <taxon>Pezizomycotina</taxon>
        <taxon>Sordariomycetes</taxon>
        <taxon>Sordariomycetidae</taxon>
        <taxon>Ophiostomatales</taxon>
        <taxon>Ophiostomataceae</taxon>
        <taxon>Sporothrix</taxon>
    </lineage>
</organism>
<dbReference type="RefSeq" id="XP_016590022.1">
    <property type="nucleotide sequence ID" value="XM_016728775.1"/>
</dbReference>
<dbReference type="GeneID" id="27664052"/>
<dbReference type="Proteomes" id="UP000033710">
    <property type="component" value="Unassembled WGS sequence"/>
</dbReference>
<gene>
    <name evidence="3" type="ORF">SPSK_01876</name>
</gene>
<evidence type="ECO:0000313" key="3">
    <source>
        <dbReference type="EMBL" id="KJR87346.1"/>
    </source>
</evidence>
<dbReference type="EMBL" id="AXCR01000005">
    <property type="protein sequence ID" value="KJR87346.1"/>
    <property type="molecule type" value="Genomic_DNA"/>
</dbReference>
<reference evidence="3 4" key="2">
    <citation type="journal article" date="2015" name="Eukaryot. Cell">
        <title>Asexual propagation of a virulent clone complex in a human and feline outbreak of sporotrichosis.</title>
        <authorList>
            <person name="Teixeira Mde M."/>
            <person name="Rodrigues A.M."/>
            <person name="Tsui C.K."/>
            <person name="de Almeida L.G."/>
            <person name="Van Diepeningen A.D."/>
            <person name="van den Ende B.G."/>
            <person name="Fernandes G.F."/>
            <person name="Kano R."/>
            <person name="Hamelin R.C."/>
            <person name="Lopes-Bezerra L.M."/>
            <person name="Vasconcelos A.T."/>
            <person name="de Hoog S."/>
            <person name="de Camargo Z.P."/>
            <person name="Felipe M.S."/>
        </authorList>
    </citation>
    <scope>NUCLEOTIDE SEQUENCE [LARGE SCALE GENOMIC DNA]</scope>
    <source>
        <strain evidence="3 4">1099-18</strain>
    </source>
</reference>
<feature type="compositionally biased region" description="Basic residues" evidence="1">
    <location>
        <begin position="86"/>
        <end position="97"/>
    </location>
</feature>
<evidence type="ECO:0000256" key="1">
    <source>
        <dbReference type="SAM" id="MobiDB-lite"/>
    </source>
</evidence>
<dbReference type="Pfam" id="PF22980">
    <property type="entry name" value="Myb_DNA-bind_8"/>
    <property type="match status" value="1"/>
</dbReference>